<evidence type="ECO:0000313" key="3">
    <source>
        <dbReference type="EMBL" id="MBE9031167.1"/>
    </source>
</evidence>
<proteinExistence type="predicted"/>
<dbReference type="PANTHER" id="PTHR30404:SF0">
    <property type="entry name" value="N-ACETYLMURAMOYL-L-ALANINE AMIDASE AMIC"/>
    <property type="match status" value="1"/>
</dbReference>
<protein>
    <submittedName>
        <fullName evidence="3">AMIN domain-containing protein</fullName>
    </submittedName>
</protein>
<feature type="non-terminal residue" evidence="3">
    <location>
        <position position="433"/>
    </location>
</feature>
<evidence type="ECO:0000313" key="4">
    <source>
        <dbReference type="Proteomes" id="UP000625316"/>
    </source>
</evidence>
<evidence type="ECO:0000256" key="1">
    <source>
        <dbReference type="ARBA" id="ARBA00022801"/>
    </source>
</evidence>
<dbReference type="GO" id="GO:0030288">
    <property type="term" value="C:outer membrane-bounded periplasmic space"/>
    <property type="evidence" value="ECO:0007669"/>
    <property type="project" value="TreeGrafter"/>
</dbReference>
<sequence>MRLNFCQFGAAIPARQRPIMVRSMKLNRPLNPYLTSLCAASVAVLMALPAQAAKLQTWGYDVNRNQLEFTTDAGVQPKAQLIMNPTRLVIDLPGVVFGRRQVRQPVKSSAIKSLRVGQFEKNITRIVVELEPGYTLDPQKVKFKGISPRRWTVSIPTPQRGLLPTPNPVNPSPVNPGGNLPNTANTQIQSVRVTGDGFFIRTSGQTPQIRLKRSGDKRRIQVDLLGASISPSLTPRDFIVNRKGVQRVLVTQAQGRPPIARITLLVDPSTPDWVASYSKVGGVILLPSLQGGSGKPPVPTSGKLATIKAVDLDNGRQQLAIVADQAMSYTAGWDRSAGFYKVTIQNAKLDKQLKGPRLGNNSPLLQVRLRQETPRTVAILISPAAGVVVNSPVSTSRQSIAVPLGTQNRRPPVTFPTDGTIIPVPPTVPGGLP</sequence>
<reference evidence="3" key="1">
    <citation type="submission" date="2020-10" db="EMBL/GenBank/DDBJ databases">
        <authorList>
            <person name="Castelo-Branco R."/>
            <person name="Eusebio N."/>
            <person name="Adriana R."/>
            <person name="Vieira A."/>
            <person name="Brugerolle De Fraissinette N."/>
            <person name="Rezende De Castro R."/>
            <person name="Schneider M.P."/>
            <person name="Vasconcelos V."/>
            <person name="Leao P.N."/>
        </authorList>
    </citation>
    <scope>NUCLEOTIDE SEQUENCE</scope>
    <source>
        <strain evidence="3">LEGE 11480</strain>
    </source>
</reference>
<feature type="domain" description="AMIN" evidence="2">
    <location>
        <begin position="59"/>
        <end position="154"/>
    </location>
</feature>
<gene>
    <name evidence="3" type="ORF">IQ266_15640</name>
</gene>
<accession>A0A928VP36</accession>
<dbReference type="Pfam" id="PF11741">
    <property type="entry name" value="AMIN"/>
    <property type="match status" value="1"/>
</dbReference>
<comment type="caution">
    <text evidence="3">The sequence shown here is derived from an EMBL/GenBank/DDBJ whole genome shotgun (WGS) entry which is preliminary data.</text>
</comment>
<dbReference type="PANTHER" id="PTHR30404">
    <property type="entry name" value="N-ACETYLMURAMOYL-L-ALANINE AMIDASE"/>
    <property type="match status" value="1"/>
</dbReference>
<dbReference type="AlphaFoldDB" id="A0A928VP36"/>
<organism evidence="3 4">
    <name type="scientific">Romeriopsis navalis LEGE 11480</name>
    <dbReference type="NCBI Taxonomy" id="2777977"/>
    <lineage>
        <taxon>Bacteria</taxon>
        <taxon>Bacillati</taxon>
        <taxon>Cyanobacteriota</taxon>
        <taxon>Cyanophyceae</taxon>
        <taxon>Leptolyngbyales</taxon>
        <taxon>Leptolyngbyaceae</taxon>
        <taxon>Romeriopsis</taxon>
        <taxon>Romeriopsis navalis</taxon>
    </lineage>
</organism>
<dbReference type="Gene3D" id="2.60.40.3500">
    <property type="match status" value="1"/>
</dbReference>
<evidence type="ECO:0000259" key="2">
    <source>
        <dbReference type="Pfam" id="PF11741"/>
    </source>
</evidence>
<dbReference type="InterPro" id="IPR050695">
    <property type="entry name" value="N-acetylmuramoyl_amidase_3"/>
</dbReference>
<keyword evidence="1" id="KW-0378">Hydrolase</keyword>
<dbReference type="InterPro" id="IPR021731">
    <property type="entry name" value="AMIN_dom"/>
</dbReference>
<dbReference type="GO" id="GO:0008745">
    <property type="term" value="F:N-acetylmuramoyl-L-alanine amidase activity"/>
    <property type="evidence" value="ECO:0007669"/>
    <property type="project" value="TreeGrafter"/>
</dbReference>
<name>A0A928VP36_9CYAN</name>
<dbReference type="EMBL" id="JADEXQ010000054">
    <property type="protein sequence ID" value="MBE9031167.1"/>
    <property type="molecule type" value="Genomic_DNA"/>
</dbReference>
<dbReference type="RefSeq" id="WP_264325996.1">
    <property type="nucleotide sequence ID" value="NZ_JADEXQ010000054.1"/>
</dbReference>
<dbReference type="Proteomes" id="UP000625316">
    <property type="component" value="Unassembled WGS sequence"/>
</dbReference>
<keyword evidence="4" id="KW-1185">Reference proteome</keyword>